<evidence type="ECO:0000256" key="1">
    <source>
        <dbReference type="SAM" id="MobiDB-lite"/>
    </source>
</evidence>
<proteinExistence type="predicted"/>
<sequence>MALVAYGSSDSESDHEEEDTTTTNVPILPVPKKSRETVKITIPSLQEFKDEEAEPQHKKLKSKTGSGLFSMLPPPKHSGSDTTRNFKPYVLTKKKETKTTTTTVKPSKKELDEPGLSADSDPDISLNKNKINSAPVVDYFSLEDSSNKYDLPVVQSDNVLFSSLPKPAQSTDSFIPSSSHGVTSSSHELSSYSNEEFDTNYAQQNWDENDHETDCQPSAEPSFLNDEGFKKIKGRRDLGNIDIIDVNAGDQLTGKDQWLMQNLTEEKVQRPSKRRHDMPTQQQKRKHQITYLAFQAKERELDLKNQWSLNNRTRRETQAKYGF</sequence>
<protein>
    <recommendedName>
        <fullName evidence="4">Proline-rich protein PRCC</fullName>
    </recommendedName>
</protein>
<dbReference type="EMBL" id="JAFNEN010000219">
    <property type="protein sequence ID" value="KAG8189236.1"/>
    <property type="molecule type" value="Genomic_DNA"/>
</dbReference>
<feature type="region of interest" description="Disordered" evidence="1">
    <location>
        <begin position="168"/>
        <end position="194"/>
    </location>
</feature>
<evidence type="ECO:0000313" key="2">
    <source>
        <dbReference type="EMBL" id="KAG8189236.1"/>
    </source>
</evidence>
<accession>A0AAV6V070</accession>
<dbReference type="Pfam" id="PF10253">
    <property type="entry name" value="PRCC"/>
    <property type="match status" value="1"/>
</dbReference>
<dbReference type="GO" id="GO:0005634">
    <property type="term" value="C:nucleus"/>
    <property type="evidence" value="ECO:0007669"/>
    <property type="project" value="TreeGrafter"/>
</dbReference>
<name>A0AAV6V070_9ARAC</name>
<organism evidence="2 3">
    <name type="scientific">Oedothorax gibbosus</name>
    <dbReference type="NCBI Taxonomy" id="931172"/>
    <lineage>
        <taxon>Eukaryota</taxon>
        <taxon>Metazoa</taxon>
        <taxon>Ecdysozoa</taxon>
        <taxon>Arthropoda</taxon>
        <taxon>Chelicerata</taxon>
        <taxon>Arachnida</taxon>
        <taxon>Araneae</taxon>
        <taxon>Araneomorphae</taxon>
        <taxon>Entelegynae</taxon>
        <taxon>Araneoidea</taxon>
        <taxon>Linyphiidae</taxon>
        <taxon>Erigoninae</taxon>
        <taxon>Oedothorax</taxon>
    </lineage>
</organism>
<feature type="region of interest" description="Disordered" evidence="1">
    <location>
        <begin position="46"/>
        <end position="129"/>
    </location>
</feature>
<dbReference type="AlphaFoldDB" id="A0AAV6V070"/>
<dbReference type="PANTHER" id="PTHR13621:SF2">
    <property type="entry name" value="PROLINE-RICH PROTEIN PRCC"/>
    <property type="match status" value="1"/>
</dbReference>
<dbReference type="PANTHER" id="PTHR13621">
    <property type="entry name" value="PROLINE-RICH PROTEIN PRCC"/>
    <property type="match status" value="1"/>
</dbReference>
<comment type="caution">
    <text evidence="2">The sequence shown here is derived from an EMBL/GenBank/DDBJ whole genome shotgun (WGS) entry which is preliminary data.</text>
</comment>
<dbReference type="Proteomes" id="UP000827092">
    <property type="component" value="Unassembled WGS sequence"/>
</dbReference>
<feature type="region of interest" description="Disordered" evidence="1">
    <location>
        <begin position="1"/>
        <end position="30"/>
    </location>
</feature>
<dbReference type="InterPro" id="IPR018800">
    <property type="entry name" value="PRCC"/>
</dbReference>
<reference evidence="2 3" key="1">
    <citation type="journal article" date="2022" name="Nat. Ecol. Evol.">
        <title>A masculinizing supergene underlies an exaggerated male reproductive morph in a spider.</title>
        <authorList>
            <person name="Hendrickx F."/>
            <person name="De Corte Z."/>
            <person name="Sonet G."/>
            <person name="Van Belleghem S.M."/>
            <person name="Kostlbacher S."/>
            <person name="Vangestel C."/>
        </authorList>
    </citation>
    <scope>NUCLEOTIDE SEQUENCE [LARGE SCALE GENOMIC DNA]</scope>
    <source>
        <strain evidence="2">W744_W776</strain>
    </source>
</reference>
<feature type="region of interest" description="Disordered" evidence="1">
    <location>
        <begin position="267"/>
        <end position="287"/>
    </location>
</feature>
<keyword evidence="3" id="KW-1185">Reference proteome</keyword>
<evidence type="ECO:0008006" key="4">
    <source>
        <dbReference type="Google" id="ProtNLM"/>
    </source>
</evidence>
<evidence type="ECO:0000313" key="3">
    <source>
        <dbReference type="Proteomes" id="UP000827092"/>
    </source>
</evidence>
<gene>
    <name evidence="2" type="ORF">JTE90_013764</name>
</gene>
<feature type="compositionally biased region" description="Acidic residues" evidence="1">
    <location>
        <begin position="11"/>
        <end position="20"/>
    </location>
</feature>
<feature type="region of interest" description="Disordered" evidence="1">
    <location>
        <begin position="208"/>
        <end position="227"/>
    </location>
</feature>
<feature type="compositionally biased region" description="Low complexity" evidence="1">
    <location>
        <begin position="177"/>
        <end position="194"/>
    </location>
</feature>